<sequence length="73" mass="8179">MPEPPSRLPDESRTPLAYPPSSEGDGVVGQRDGSPRLVLFIADSRREDWGRQLGMWYGETGISFSFKLLPLRC</sequence>
<feature type="region of interest" description="Disordered" evidence="1">
    <location>
        <begin position="1"/>
        <end position="32"/>
    </location>
</feature>
<dbReference type="AlphaFoldDB" id="A0AAV2E7G0"/>
<proteinExistence type="predicted"/>
<name>A0AAV2E7G0_9ROSI</name>
<organism evidence="2 3">
    <name type="scientific">Linum trigynum</name>
    <dbReference type="NCBI Taxonomy" id="586398"/>
    <lineage>
        <taxon>Eukaryota</taxon>
        <taxon>Viridiplantae</taxon>
        <taxon>Streptophyta</taxon>
        <taxon>Embryophyta</taxon>
        <taxon>Tracheophyta</taxon>
        <taxon>Spermatophyta</taxon>
        <taxon>Magnoliopsida</taxon>
        <taxon>eudicotyledons</taxon>
        <taxon>Gunneridae</taxon>
        <taxon>Pentapetalae</taxon>
        <taxon>rosids</taxon>
        <taxon>fabids</taxon>
        <taxon>Malpighiales</taxon>
        <taxon>Linaceae</taxon>
        <taxon>Linum</taxon>
    </lineage>
</organism>
<accession>A0AAV2E7G0</accession>
<protein>
    <submittedName>
        <fullName evidence="2">Uncharacterized protein</fullName>
    </submittedName>
</protein>
<gene>
    <name evidence="2" type="ORF">LTRI10_LOCUS23224</name>
</gene>
<keyword evidence="3" id="KW-1185">Reference proteome</keyword>
<evidence type="ECO:0000313" key="2">
    <source>
        <dbReference type="EMBL" id="CAL1381871.1"/>
    </source>
</evidence>
<evidence type="ECO:0000256" key="1">
    <source>
        <dbReference type="SAM" id="MobiDB-lite"/>
    </source>
</evidence>
<dbReference type="Proteomes" id="UP001497516">
    <property type="component" value="Chromosome 4"/>
</dbReference>
<evidence type="ECO:0000313" key="3">
    <source>
        <dbReference type="Proteomes" id="UP001497516"/>
    </source>
</evidence>
<reference evidence="2 3" key="1">
    <citation type="submission" date="2024-04" db="EMBL/GenBank/DDBJ databases">
        <authorList>
            <person name="Fracassetti M."/>
        </authorList>
    </citation>
    <scope>NUCLEOTIDE SEQUENCE [LARGE SCALE GENOMIC DNA]</scope>
</reference>
<dbReference type="EMBL" id="OZ034817">
    <property type="protein sequence ID" value="CAL1381871.1"/>
    <property type="molecule type" value="Genomic_DNA"/>
</dbReference>